<evidence type="ECO:0000313" key="1">
    <source>
        <dbReference type="EMBL" id="KYP39040.1"/>
    </source>
</evidence>
<gene>
    <name evidence="1" type="ORF">KK1_039686</name>
</gene>
<sequence length="65" mass="7205">IGVSRNLFISGDPSFLKFSNSPWNSTPSSRHLLISETTVESTNGCLLLANGPRHCKKRLQNISNY</sequence>
<reference evidence="1" key="1">
    <citation type="journal article" date="2012" name="Nat. Biotechnol.">
        <title>Draft genome sequence of pigeonpea (Cajanus cajan), an orphan legume crop of resource-poor farmers.</title>
        <authorList>
            <person name="Varshney R.K."/>
            <person name="Chen W."/>
            <person name="Li Y."/>
            <person name="Bharti A.K."/>
            <person name="Saxena R.K."/>
            <person name="Schlueter J.A."/>
            <person name="Donoghue M.T."/>
            <person name="Azam S."/>
            <person name="Fan G."/>
            <person name="Whaley A.M."/>
            <person name="Farmer A.D."/>
            <person name="Sheridan J."/>
            <person name="Iwata A."/>
            <person name="Tuteja R."/>
            <person name="Penmetsa R.V."/>
            <person name="Wu W."/>
            <person name="Upadhyaya H.D."/>
            <person name="Yang S.P."/>
            <person name="Shah T."/>
            <person name="Saxena K.B."/>
            <person name="Michael T."/>
            <person name="McCombie W.R."/>
            <person name="Yang B."/>
            <person name="Zhang G."/>
            <person name="Yang H."/>
            <person name="Wang J."/>
            <person name="Spillane C."/>
            <person name="Cook D.R."/>
            <person name="May G.D."/>
            <person name="Xu X."/>
            <person name="Jackson S.A."/>
        </authorList>
    </citation>
    <scope>NUCLEOTIDE SEQUENCE [LARGE SCALE GENOMIC DNA]</scope>
</reference>
<keyword evidence="2" id="KW-1185">Reference proteome</keyword>
<proteinExistence type="predicted"/>
<name>A0A151R8V4_CAJCA</name>
<feature type="non-terminal residue" evidence="1">
    <location>
        <position position="1"/>
    </location>
</feature>
<protein>
    <submittedName>
        <fullName evidence="1">Uncharacterized protein</fullName>
    </submittedName>
</protein>
<dbReference type="AlphaFoldDB" id="A0A151R8V4"/>
<evidence type="ECO:0000313" key="2">
    <source>
        <dbReference type="Proteomes" id="UP000075243"/>
    </source>
</evidence>
<organism evidence="1 2">
    <name type="scientific">Cajanus cajan</name>
    <name type="common">Pigeon pea</name>
    <name type="synonym">Cajanus indicus</name>
    <dbReference type="NCBI Taxonomy" id="3821"/>
    <lineage>
        <taxon>Eukaryota</taxon>
        <taxon>Viridiplantae</taxon>
        <taxon>Streptophyta</taxon>
        <taxon>Embryophyta</taxon>
        <taxon>Tracheophyta</taxon>
        <taxon>Spermatophyta</taxon>
        <taxon>Magnoliopsida</taxon>
        <taxon>eudicotyledons</taxon>
        <taxon>Gunneridae</taxon>
        <taxon>Pentapetalae</taxon>
        <taxon>rosids</taxon>
        <taxon>fabids</taxon>
        <taxon>Fabales</taxon>
        <taxon>Fabaceae</taxon>
        <taxon>Papilionoideae</taxon>
        <taxon>50 kb inversion clade</taxon>
        <taxon>NPAAA clade</taxon>
        <taxon>indigoferoid/millettioid clade</taxon>
        <taxon>Phaseoleae</taxon>
        <taxon>Cajanus</taxon>
    </lineage>
</organism>
<dbReference type="EMBL" id="KQ483944">
    <property type="protein sequence ID" value="KYP39040.1"/>
    <property type="molecule type" value="Genomic_DNA"/>
</dbReference>
<dbReference type="Proteomes" id="UP000075243">
    <property type="component" value="Unassembled WGS sequence"/>
</dbReference>
<accession>A0A151R8V4</accession>
<dbReference type="Gramene" id="C.cajan_38863.t">
    <property type="protein sequence ID" value="C.cajan_38863.t.cds1"/>
    <property type="gene ID" value="C.cajan_38863"/>
</dbReference>